<proteinExistence type="inferred from homology"/>
<evidence type="ECO:0000256" key="16">
    <source>
        <dbReference type="ARBA" id="ARBA00023136"/>
    </source>
</evidence>
<evidence type="ECO:0000256" key="11">
    <source>
        <dbReference type="ARBA" id="ARBA00022729"/>
    </source>
</evidence>
<dbReference type="PANTHER" id="PTHR40457:SF1">
    <property type="entry name" value="PHOSPHOLIPASE A1"/>
    <property type="match status" value="1"/>
</dbReference>
<comment type="catalytic activity">
    <reaction evidence="2 18">
        <text>a 1,2-diacyl-sn-glycero-3-phosphocholine + H2O = a 1-acyl-sn-glycero-3-phosphocholine + a fatty acid + H(+)</text>
        <dbReference type="Rhea" id="RHEA:15801"/>
        <dbReference type="ChEBI" id="CHEBI:15377"/>
        <dbReference type="ChEBI" id="CHEBI:15378"/>
        <dbReference type="ChEBI" id="CHEBI:28868"/>
        <dbReference type="ChEBI" id="CHEBI:57643"/>
        <dbReference type="ChEBI" id="CHEBI:58168"/>
        <dbReference type="EC" id="3.1.1.4"/>
    </reaction>
</comment>
<dbReference type="Pfam" id="PF02253">
    <property type="entry name" value="PLA1"/>
    <property type="match status" value="1"/>
</dbReference>
<dbReference type="EC" id="3.1.1.32" evidence="5 18"/>
<comment type="function">
    <text evidence="18">Hydrolysis of phosphatidylcholine with phospholipase A2 (EC 3.1.1.4) and phospholipase A1 (EC 3.1.1.32) activities.</text>
</comment>
<dbReference type="InterPro" id="IPR036541">
    <property type="entry name" value="PLipase_A1_sf"/>
</dbReference>
<evidence type="ECO:0000256" key="10">
    <source>
        <dbReference type="ARBA" id="ARBA00022723"/>
    </source>
</evidence>
<comment type="cofactor">
    <cofactor evidence="18">
        <name>Ca(2+)</name>
        <dbReference type="ChEBI" id="CHEBI:29108"/>
    </cofactor>
    <text evidence="18">Binds 1 Ca(2+) ion per monomer. In the dimeric form the Ca(2+) is bound by different amino acids with binding of each Ca(2+) shared with ligands coming from each monomer. The Ca(2+) ion may have a role in catalysis.</text>
</comment>
<evidence type="ECO:0000256" key="17">
    <source>
        <dbReference type="ARBA" id="ARBA00023237"/>
    </source>
</evidence>
<dbReference type="RefSeq" id="WP_245921649.1">
    <property type="nucleotide sequence ID" value="NZ_BAAAEI010000015.1"/>
</dbReference>
<evidence type="ECO:0000256" key="2">
    <source>
        <dbReference type="ARBA" id="ARBA00001604"/>
    </source>
</evidence>
<comment type="catalytic activity">
    <reaction evidence="1 18">
        <text>a 1,2-diacyl-sn-glycero-3-phosphocholine + H2O = a 2-acyl-sn-glycero-3-phosphocholine + a fatty acid + H(+)</text>
        <dbReference type="Rhea" id="RHEA:18689"/>
        <dbReference type="ChEBI" id="CHEBI:15377"/>
        <dbReference type="ChEBI" id="CHEBI:15378"/>
        <dbReference type="ChEBI" id="CHEBI:28868"/>
        <dbReference type="ChEBI" id="CHEBI:57643"/>
        <dbReference type="ChEBI" id="CHEBI:57875"/>
        <dbReference type="EC" id="3.1.1.32"/>
    </reaction>
</comment>
<keyword evidence="12 18" id="KW-0378">Hydrolase</keyword>
<evidence type="ECO:0000256" key="4">
    <source>
        <dbReference type="ARBA" id="ARBA00011702"/>
    </source>
</evidence>
<evidence type="ECO:0000256" key="15">
    <source>
        <dbReference type="ARBA" id="ARBA00023098"/>
    </source>
</evidence>
<evidence type="ECO:0000256" key="14">
    <source>
        <dbReference type="ARBA" id="ARBA00022963"/>
    </source>
</evidence>
<accession>A0ABN0XES6</accession>
<keyword evidence="14 18" id="KW-0442">Lipid degradation</keyword>
<dbReference type="PANTHER" id="PTHR40457">
    <property type="entry name" value="PHOSPHOLIPASE A1"/>
    <property type="match status" value="1"/>
</dbReference>
<keyword evidence="17 18" id="KW-0998">Cell outer membrane</keyword>
<organism evidence="19 20">
    <name type="scientific">Bowmanella denitrificans</name>
    <dbReference type="NCBI Taxonomy" id="366582"/>
    <lineage>
        <taxon>Bacteria</taxon>
        <taxon>Pseudomonadati</taxon>
        <taxon>Pseudomonadota</taxon>
        <taxon>Gammaproteobacteria</taxon>
        <taxon>Alteromonadales</taxon>
        <taxon>Alteromonadaceae</taxon>
        <taxon>Bowmanella</taxon>
    </lineage>
</organism>
<comment type="caution">
    <text evidence="19">The sequence shown here is derived from an EMBL/GenBank/DDBJ whole genome shotgun (WGS) entry which is preliminary data.</text>
</comment>
<evidence type="ECO:0000256" key="12">
    <source>
        <dbReference type="ARBA" id="ARBA00022801"/>
    </source>
</evidence>
<dbReference type="EC" id="3.1.1.4" evidence="6 18"/>
<name>A0ABN0XES6_9ALTE</name>
<comment type="similarity">
    <text evidence="3 18">Belongs to the phospholipase A1 family.</text>
</comment>
<evidence type="ECO:0000256" key="13">
    <source>
        <dbReference type="ARBA" id="ARBA00022837"/>
    </source>
</evidence>
<evidence type="ECO:0000256" key="9">
    <source>
        <dbReference type="ARBA" id="ARBA00022692"/>
    </source>
</evidence>
<evidence type="ECO:0000256" key="1">
    <source>
        <dbReference type="ARBA" id="ARBA00000111"/>
    </source>
</evidence>
<evidence type="ECO:0000313" key="19">
    <source>
        <dbReference type="EMBL" id="GAA0362301.1"/>
    </source>
</evidence>
<dbReference type="Proteomes" id="UP001501757">
    <property type="component" value="Unassembled WGS sequence"/>
</dbReference>
<keyword evidence="20" id="KW-1185">Reference proteome</keyword>
<keyword evidence="11 18" id="KW-0732">Signal</keyword>
<dbReference type="EMBL" id="BAAAEI010000015">
    <property type="protein sequence ID" value="GAA0362301.1"/>
    <property type="molecule type" value="Genomic_DNA"/>
</dbReference>
<evidence type="ECO:0000256" key="8">
    <source>
        <dbReference type="ARBA" id="ARBA00022452"/>
    </source>
</evidence>
<comment type="subunit">
    <text evidence="4 18">Homodimer; dimerization is reversible, and the dimeric form is the active one.</text>
</comment>
<dbReference type="SUPFAM" id="SSF56931">
    <property type="entry name" value="Outer membrane phospholipase A (OMPLA)"/>
    <property type="match status" value="1"/>
</dbReference>
<gene>
    <name evidence="19" type="ORF">GCM10009092_28330</name>
</gene>
<feature type="signal peptide" evidence="18">
    <location>
        <begin position="1"/>
        <end position="21"/>
    </location>
</feature>
<keyword evidence="10 18" id="KW-0479">Metal-binding</keyword>
<keyword evidence="16" id="KW-0472">Membrane</keyword>
<evidence type="ECO:0000313" key="20">
    <source>
        <dbReference type="Proteomes" id="UP001501757"/>
    </source>
</evidence>
<reference evidence="19 20" key="1">
    <citation type="journal article" date="2019" name="Int. J. Syst. Evol. Microbiol.">
        <title>The Global Catalogue of Microorganisms (GCM) 10K type strain sequencing project: providing services to taxonomists for standard genome sequencing and annotation.</title>
        <authorList>
            <consortium name="The Broad Institute Genomics Platform"/>
            <consortium name="The Broad Institute Genome Sequencing Center for Infectious Disease"/>
            <person name="Wu L."/>
            <person name="Ma J."/>
        </authorList>
    </citation>
    <scope>NUCLEOTIDE SEQUENCE [LARGE SCALE GENOMIC DNA]</scope>
    <source>
        <strain evidence="19 20">JCM 13378</strain>
    </source>
</reference>
<keyword evidence="9" id="KW-0812">Transmembrane</keyword>
<keyword evidence="8" id="KW-1134">Transmembrane beta strand</keyword>
<protein>
    <recommendedName>
        <fullName evidence="7 18">Phospholipase A1</fullName>
        <ecNumber evidence="5 18">3.1.1.32</ecNumber>
        <ecNumber evidence="6 18">3.1.1.4</ecNumber>
    </recommendedName>
    <alternativeName>
        <fullName evidence="18">Phosphatidylcholine 1-acylhydrolase</fullName>
    </alternativeName>
</protein>
<evidence type="ECO:0000256" key="7">
    <source>
        <dbReference type="ARBA" id="ARBA00021726"/>
    </source>
</evidence>
<feature type="chain" id="PRO_5044968123" description="Phospholipase A1" evidence="18">
    <location>
        <begin position="22"/>
        <end position="302"/>
    </location>
</feature>
<keyword evidence="15 18" id="KW-0443">Lipid metabolism</keyword>
<dbReference type="Gene3D" id="2.40.230.10">
    <property type="entry name" value="Phospholipase A1"/>
    <property type="match status" value="1"/>
</dbReference>
<sequence length="302" mass="34822">MKLRYLLLVGLFHGGVCAQQAAEQDNVAEEPKSTLVTERLVSDSAALVNPYAITQHKLNYLLPFSYQRNPNQIGSDGFTQGNIDHTEAKFQISVKMPVYLPEENLGIEGLYFGFTAMSLWQVYNSEISKPFRETNYEPEVFYNFQTDLSLLGYRFNLAQIGLVHQSNGQNQLRSRSWNRLYGSLLFSDEDSFYFLKAWYRIKEDEKTDPLDPAGDDNPDITHYLGHMEFGYGTQLGNFKLMTQIRNNLKSSDNKGSIELNISYPLTKRYEILLQYFNGYGDSLIDYNRHQQRISLGIQLAYF</sequence>
<evidence type="ECO:0000256" key="6">
    <source>
        <dbReference type="ARBA" id="ARBA00013278"/>
    </source>
</evidence>
<comment type="subcellular location">
    <subcellularLocation>
        <location evidence="18">Cell outer membrane</location>
        <topology evidence="18">Multi-pass membrane protein</topology>
    </subcellularLocation>
    <text evidence="18">One of the very few enzymes located there.</text>
</comment>
<dbReference type="CDD" id="cd00541">
    <property type="entry name" value="OMPLA"/>
    <property type="match status" value="1"/>
</dbReference>
<evidence type="ECO:0000256" key="18">
    <source>
        <dbReference type="RuleBase" id="RU366027"/>
    </source>
</evidence>
<keyword evidence="13 18" id="KW-0106">Calcium</keyword>
<evidence type="ECO:0000256" key="5">
    <source>
        <dbReference type="ARBA" id="ARBA00013179"/>
    </source>
</evidence>
<dbReference type="InterPro" id="IPR003187">
    <property type="entry name" value="PLipase_A1"/>
</dbReference>
<evidence type="ECO:0000256" key="3">
    <source>
        <dbReference type="ARBA" id="ARBA00010525"/>
    </source>
</evidence>
<dbReference type="PRINTS" id="PR01486">
    <property type="entry name" value="PHPHLIPASEA1"/>
</dbReference>